<proteinExistence type="predicted"/>
<reference evidence="1" key="1">
    <citation type="submission" date="2021-02" db="EMBL/GenBank/DDBJ databases">
        <authorList>
            <person name="Nowell W R."/>
        </authorList>
    </citation>
    <scope>NUCLEOTIDE SEQUENCE</scope>
</reference>
<name>A0A818Q582_9BILA</name>
<organism evidence="1 2">
    <name type="scientific">Rotaria socialis</name>
    <dbReference type="NCBI Taxonomy" id="392032"/>
    <lineage>
        <taxon>Eukaryota</taxon>
        <taxon>Metazoa</taxon>
        <taxon>Spiralia</taxon>
        <taxon>Gnathifera</taxon>
        <taxon>Rotifera</taxon>
        <taxon>Eurotatoria</taxon>
        <taxon>Bdelloidea</taxon>
        <taxon>Philodinida</taxon>
        <taxon>Philodinidae</taxon>
        <taxon>Rotaria</taxon>
    </lineage>
</organism>
<comment type="caution">
    <text evidence="1">The sequence shown here is derived from an EMBL/GenBank/DDBJ whole genome shotgun (WGS) entry which is preliminary data.</text>
</comment>
<dbReference type="Proteomes" id="UP000663865">
    <property type="component" value="Unassembled WGS sequence"/>
</dbReference>
<gene>
    <name evidence="1" type="ORF">KIK155_LOCUS22447</name>
</gene>
<sequence length="562" mass="64030">MLPKQTIFPIPKEIFLLQNIVHPNGNHSQMYLLPPNFNTNISSIEHDHRNIDHHISSMEIQQSMSPFKTNRDMNHKSVALAYSLQPNLSQDYYNGNMHQNNLSVSPMNSSVCTRICDPILITKKSGKIQLPEFNTSLNHNTCERRGCPCLSQGMKYENLPQPYSVTNQQNMWTQSNSLCPLSSSSSSSIIASTVPSTKTERKYKRRINQSPVVEQQRSSRYLNTTTQPIFLNNCSSLLLPYKTNALHRLDKYRSPVNFIRTTHLTPLSLPNLMMSSNIPSTMIYNKSRPISTSPSLSLYSTIDTFEQCPRISEQLLPVQKSNLGENNNHKCSTNNLMYNLPYCMVNCNRIPITTPPVTYSSVLSSVNTTGQSLSISTSKRKNRRRAHLRESKIIQNFASNMLINGNSMVPTHLVAEESVLRENIRKTSKINSSQAKALIRRIKQRNKLAILKFMIQKQQRSKKKITEGKTVTEKLDVNITKASQEIKLPDNIALNLKINFNVAQEIDTISLHYYQRHRPEITKETTFITSNSTVNKLGLLIEAVNFIEKYNETPQLTLESNK</sequence>
<accession>A0A818Q582</accession>
<evidence type="ECO:0000313" key="1">
    <source>
        <dbReference type="EMBL" id="CAF3631771.1"/>
    </source>
</evidence>
<dbReference type="AlphaFoldDB" id="A0A818Q582"/>
<evidence type="ECO:0000313" key="2">
    <source>
        <dbReference type="Proteomes" id="UP000663865"/>
    </source>
</evidence>
<protein>
    <submittedName>
        <fullName evidence="1">Uncharacterized protein</fullName>
    </submittedName>
</protein>
<dbReference type="EMBL" id="CAJNYV010004009">
    <property type="protein sequence ID" value="CAF3631771.1"/>
    <property type="molecule type" value="Genomic_DNA"/>
</dbReference>